<dbReference type="AlphaFoldDB" id="A0A8J3B406"/>
<reference evidence="2" key="2">
    <citation type="submission" date="2020-09" db="EMBL/GenBank/DDBJ databases">
        <authorList>
            <person name="Sun Q."/>
            <person name="Ohkuma M."/>
        </authorList>
    </citation>
    <scope>NUCLEOTIDE SEQUENCE</scope>
    <source>
        <strain evidence="2">JCM 3090</strain>
    </source>
</reference>
<keyword evidence="3" id="KW-1185">Reference proteome</keyword>
<protein>
    <submittedName>
        <fullName evidence="2">Uncharacterized protein</fullName>
    </submittedName>
</protein>
<dbReference type="Proteomes" id="UP000649739">
    <property type="component" value="Unassembled WGS sequence"/>
</dbReference>
<feature type="region of interest" description="Disordered" evidence="1">
    <location>
        <begin position="1"/>
        <end position="62"/>
    </location>
</feature>
<feature type="compositionally biased region" description="Pro residues" evidence="1">
    <location>
        <begin position="1"/>
        <end position="10"/>
    </location>
</feature>
<reference evidence="2" key="1">
    <citation type="journal article" date="2014" name="Int. J. Syst. Evol. Microbiol.">
        <title>Complete genome sequence of Corynebacterium casei LMG S-19264T (=DSM 44701T), isolated from a smear-ripened cheese.</title>
        <authorList>
            <consortium name="US DOE Joint Genome Institute (JGI-PGF)"/>
            <person name="Walter F."/>
            <person name="Albersmeier A."/>
            <person name="Kalinowski J."/>
            <person name="Ruckert C."/>
        </authorList>
    </citation>
    <scope>NUCLEOTIDE SEQUENCE</scope>
    <source>
        <strain evidence="2">JCM 3090</strain>
    </source>
</reference>
<accession>A0A8J3B406</accession>
<organism evidence="2 3">
    <name type="scientific">Pilimelia anulata</name>
    <dbReference type="NCBI Taxonomy" id="53371"/>
    <lineage>
        <taxon>Bacteria</taxon>
        <taxon>Bacillati</taxon>
        <taxon>Actinomycetota</taxon>
        <taxon>Actinomycetes</taxon>
        <taxon>Micromonosporales</taxon>
        <taxon>Micromonosporaceae</taxon>
        <taxon>Pilimelia</taxon>
    </lineage>
</organism>
<feature type="region of interest" description="Disordered" evidence="1">
    <location>
        <begin position="216"/>
        <end position="243"/>
    </location>
</feature>
<sequence length="243" mass="24259">MPTTPTPDPPTAASGAPDATPGAGRSGEPAAGSQASPAGSQAAPGASGSPGSPAAAGGGAAGAGWRRGVLWRSAGLLAGTAVAAALLIAGAWRTSLTPPAAAALAGAVVAGLEADPAWRATAAPPGDPSRPLCAATPFGADRGLVDRLRGDTRVYARVTCYWVPPDGRGARADLPRVSTPLRVIVGRHFAYRAPVDGEHHAASVRRLIPPRYRPAVAAGPGPAEQQALAELDRRVDARRTPTP</sequence>
<dbReference type="EMBL" id="BMQB01000005">
    <property type="protein sequence ID" value="GGJ94071.1"/>
    <property type="molecule type" value="Genomic_DNA"/>
</dbReference>
<feature type="compositionally biased region" description="Basic and acidic residues" evidence="1">
    <location>
        <begin position="230"/>
        <end position="243"/>
    </location>
</feature>
<evidence type="ECO:0000256" key="1">
    <source>
        <dbReference type="SAM" id="MobiDB-lite"/>
    </source>
</evidence>
<comment type="caution">
    <text evidence="2">The sequence shown here is derived from an EMBL/GenBank/DDBJ whole genome shotgun (WGS) entry which is preliminary data.</text>
</comment>
<proteinExistence type="predicted"/>
<gene>
    <name evidence="2" type="ORF">GCM10010123_24880</name>
</gene>
<feature type="compositionally biased region" description="Low complexity" evidence="1">
    <location>
        <begin position="11"/>
        <end position="55"/>
    </location>
</feature>
<evidence type="ECO:0000313" key="3">
    <source>
        <dbReference type="Proteomes" id="UP000649739"/>
    </source>
</evidence>
<evidence type="ECO:0000313" key="2">
    <source>
        <dbReference type="EMBL" id="GGJ94071.1"/>
    </source>
</evidence>
<name>A0A8J3B406_9ACTN</name>